<evidence type="ECO:0000256" key="3">
    <source>
        <dbReference type="ARBA" id="ARBA00022723"/>
    </source>
</evidence>
<feature type="binding site" evidence="11">
    <location>
        <begin position="108"/>
        <end position="109"/>
    </location>
    <ligand>
        <name>substrate</name>
    </ligand>
</feature>
<organism evidence="14 15">
    <name type="scientific">Paraburkholderia elongata</name>
    <dbReference type="NCBI Taxonomy" id="2675747"/>
    <lineage>
        <taxon>Bacteria</taxon>
        <taxon>Pseudomonadati</taxon>
        <taxon>Pseudomonadota</taxon>
        <taxon>Betaproteobacteria</taxon>
        <taxon>Burkholderiales</taxon>
        <taxon>Burkholderiaceae</taxon>
        <taxon>Paraburkholderia</taxon>
    </lineage>
</organism>
<feature type="active site" description="Nucleophile" evidence="10">
    <location>
        <position position="9"/>
    </location>
</feature>
<evidence type="ECO:0000313" key="15">
    <source>
        <dbReference type="Proteomes" id="UP000655523"/>
    </source>
</evidence>
<dbReference type="PIRSF" id="PIRSF004682">
    <property type="entry name" value="GmhB"/>
    <property type="match status" value="1"/>
</dbReference>
<evidence type="ECO:0000313" key="14">
    <source>
        <dbReference type="EMBL" id="NPT56078.1"/>
    </source>
</evidence>
<evidence type="ECO:0000256" key="11">
    <source>
        <dbReference type="PIRSR" id="PIRSR004682-2"/>
    </source>
</evidence>
<dbReference type="Proteomes" id="UP000655523">
    <property type="component" value="Unassembled WGS sequence"/>
</dbReference>
<dbReference type="GO" id="GO:0005737">
    <property type="term" value="C:cytoplasm"/>
    <property type="evidence" value="ECO:0007669"/>
    <property type="project" value="UniProtKB-SubCell"/>
</dbReference>
<comment type="subcellular location">
    <subcellularLocation>
        <location evidence="1 9">Cytoplasm</location>
    </subcellularLocation>
</comment>
<dbReference type="AlphaFoldDB" id="A0A972NPJ4"/>
<dbReference type="InterPro" id="IPR036412">
    <property type="entry name" value="HAD-like_sf"/>
</dbReference>
<gene>
    <name evidence="14" type="primary">gmhB</name>
    <name evidence="14" type="ORF">GNZ13_16125</name>
</gene>
<evidence type="ECO:0000256" key="6">
    <source>
        <dbReference type="ARBA" id="ARBA00023277"/>
    </source>
</evidence>
<evidence type="ECO:0000256" key="8">
    <source>
        <dbReference type="ARBA" id="ARBA00061616"/>
    </source>
</evidence>
<keyword evidence="13" id="KW-0460">Magnesium</keyword>
<dbReference type="GO" id="GO:0016791">
    <property type="term" value="F:phosphatase activity"/>
    <property type="evidence" value="ECO:0007669"/>
    <property type="project" value="InterPro"/>
</dbReference>
<evidence type="ECO:0000256" key="1">
    <source>
        <dbReference type="ARBA" id="ARBA00004496"/>
    </source>
</evidence>
<feature type="binding site" evidence="11">
    <location>
        <begin position="9"/>
        <end position="11"/>
    </location>
    <ligand>
        <name>substrate</name>
    </ligand>
</feature>
<comment type="similarity">
    <text evidence="8 9">Belongs to the gmhB family.</text>
</comment>
<keyword evidence="15" id="KW-1185">Reference proteome</keyword>
<evidence type="ECO:0000256" key="4">
    <source>
        <dbReference type="ARBA" id="ARBA00022801"/>
    </source>
</evidence>
<feature type="binding site" evidence="13">
    <location>
        <position position="92"/>
    </location>
    <ligand>
        <name>Zn(2+)</name>
        <dbReference type="ChEBI" id="CHEBI:29105"/>
    </ligand>
</feature>
<feature type="binding site" evidence="11">
    <location>
        <position position="135"/>
    </location>
    <ligand>
        <name>substrate</name>
    </ligand>
</feature>
<dbReference type="CDD" id="cd07503">
    <property type="entry name" value="HAD_HisB-N"/>
    <property type="match status" value="1"/>
</dbReference>
<keyword evidence="5 13" id="KW-0862">Zinc</keyword>
<evidence type="ECO:0000256" key="12">
    <source>
        <dbReference type="PIRSR" id="PIRSR004682-3"/>
    </source>
</evidence>
<evidence type="ECO:0000256" key="5">
    <source>
        <dbReference type="ARBA" id="ARBA00022833"/>
    </source>
</evidence>
<dbReference type="NCBIfam" id="TIGR01656">
    <property type="entry name" value="Histidinol-ppas"/>
    <property type="match status" value="1"/>
</dbReference>
<dbReference type="Pfam" id="PF13242">
    <property type="entry name" value="Hydrolase_like"/>
    <property type="match status" value="1"/>
</dbReference>
<comment type="cofactor">
    <cofactor evidence="13">
        <name>Mg(2+)</name>
        <dbReference type="ChEBI" id="CHEBI:18420"/>
    </cofactor>
</comment>
<dbReference type="PANTHER" id="PTHR42891">
    <property type="entry name" value="D-GLYCERO-BETA-D-MANNO-HEPTOSE-1,7-BISPHOSPHATE 7-PHOSPHATASE"/>
    <property type="match status" value="1"/>
</dbReference>
<dbReference type="SUPFAM" id="SSF56784">
    <property type="entry name" value="HAD-like"/>
    <property type="match status" value="1"/>
</dbReference>
<evidence type="ECO:0000256" key="2">
    <source>
        <dbReference type="ARBA" id="ARBA00022490"/>
    </source>
</evidence>
<feature type="binding site" evidence="13">
    <location>
        <position position="105"/>
    </location>
    <ligand>
        <name>Zn(2+)</name>
        <dbReference type="ChEBI" id="CHEBI:29105"/>
    </ligand>
</feature>
<feature type="binding site" evidence="13">
    <location>
        <position position="90"/>
    </location>
    <ligand>
        <name>Zn(2+)</name>
        <dbReference type="ChEBI" id="CHEBI:29105"/>
    </ligand>
</feature>
<proteinExistence type="inferred from homology"/>
<keyword evidence="3 13" id="KW-0479">Metal-binding</keyword>
<evidence type="ECO:0000256" key="13">
    <source>
        <dbReference type="PIRSR" id="PIRSR004682-4"/>
    </source>
</evidence>
<evidence type="ECO:0000256" key="10">
    <source>
        <dbReference type="PIRSR" id="PIRSR004682-1"/>
    </source>
</evidence>
<feature type="binding site" evidence="13">
    <location>
        <position position="9"/>
    </location>
    <ligand>
        <name>Mg(2+)</name>
        <dbReference type="ChEBI" id="CHEBI:18420"/>
    </ligand>
</feature>
<reference evidence="14 15" key="1">
    <citation type="submission" date="2019-11" db="EMBL/GenBank/DDBJ databases">
        <title>Metabolism of dissolved organic matter in forest soils.</title>
        <authorList>
            <person name="Cyle K.T."/>
            <person name="Wilhelm R.C."/>
            <person name="Martinez C.E."/>
        </authorList>
    </citation>
    <scope>NUCLEOTIDE SEQUENCE [LARGE SCALE GENOMIC DNA]</scope>
    <source>
        <strain evidence="14 15">5N</strain>
    </source>
</reference>
<feature type="binding site" evidence="11">
    <location>
        <begin position="17"/>
        <end position="20"/>
    </location>
    <ligand>
        <name>substrate</name>
    </ligand>
</feature>
<feature type="binding site" evidence="11">
    <location>
        <begin position="51"/>
        <end position="54"/>
    </location>
    <ligand>
        <name>substrate</name>
    </ligand>
</feature>
<keyword evidence="2 9" id="KW-0963">Cytoplasm</keyword>
<feature type="binding site" evidence="13">
    <location>
        <position position="107"/>
    </location>
    <ligand>
        <name>Zn(2+)</name>
        <dbReference type="ChEBI" id="CHEBI:29105"/>
    </ligand>
</feature>
<comment type="caution">
    <text evidence="14">The sequence shown here is derived from an EMBL/GenBank/DDBJ whole genome shotgun (WGS) entry which is preliminary data.</text>
</comment>
<keyword evidence="6 9" id="KW-0119">Carbohydrate metabolism</keyword>
<accession>A0A972NPJ4</accession>
<feature type="binding site" evidence="13">
    <location>
        <position position="135"/>
    </location>
    <ligand>
        <name>Mg(2+)</name>
        <dbReference type="ChEBI" id="CHEBI:18420"/>
    </ligand>
</feature>
<dbReference type="InterPro" id="IPR023214">
    <property type="entry name" value="HAD_sf"/>
</dbReference>
<comment type="cofactor">
    <cofactor evidence="13">
        <name>Zn(2+)</name>
        <dbReference type="ChEBI" id="CHEBI:29105"/>
    </cofactor>
</comment>
<feature type="site" description="Stabilizes the phosphoryl group" evidence="12">
    <location>
        <position position="51"/>
    </location>
</feature>
<dbReference type="EC" id="3.1.3.-" evidence="9"/>
<protein>
    <recommendedName>
        <fullName evidence="7 9">D,D-heptose 1,7-bisphosphate phosphatase</fullName>
        <ecNumber evidence="9">3.1.3.-</ecNumber>
    </recommendedName>
</protein>
<dbReference type="Gene3D" id="3.40.50.1000">
    <property type="entry name" value="HAD superfamily/HAD-like"/>
    <property type="match status" value="1"/>
</dbReference>
<dbReference type="InterPro" id="IPR006549">
    <property type="entry name" value="HAD-SF_hydro_IIIA"/>
</dbReference>
<evidence type="ECO:0000256" key="9">
    <source>
        <dbReference type="PIRNR" id="PIRNR004682"/>
    </source>
</evidence>
<dbReference type="PANTHER" id="PTHR42891:SF1">
    <property type="entry name" value="D-GLYCERO-BETA-D-MANNO-HEPTOSE-1,7-BISPHOSPHATE 7-PHOSPHATASE"/>
    <property type="match status" value="1"/>
</dbReference>
<dbReference type="InterPro" id="IPR004446">
    <property type="entry name" value="Heptose_bisP_phosphatase"/>
</dbReference>
<feature type="site" description="Stabilizes the phosphoryl group" evidence="12">
    <location>
        <position position="109"/>
    </location>
</feature>
<dbReference type="InterPro" id="IPR006543">
    <property type="entry name" value="Histidinol-phos"/>
</dbReference>
<dbReference type="FunFam" id="3.40.50.1000:FF:000037">
    <property type="entry name" value="D,D-heptose 1,7-bisphosphate phosphatase"/>
    <property type="match status" value="1"/>
</dbReference>
<feature type="active site" description="Nucleophile" evidence="10">
    <location>
        <position position="11"/>
    </location>
</feature>
<dbReference type="GO" id="GO:0046872">
    <property type="term" value="F:metal ion binding"/>
    <property type="evidence" value="ECO:0007669"/>
    <property type="project" value="UniProtKB-KW"/>
</dbReference>
<sequence>MKERALFLDRDGVVNVDSGYTHRQDQFEFIPGIFELVTEATRRGYKTFIVTNQAGIGRGYYTEEDFWTLMNWVTQKFADAGGSIERTYFCPHHPEYGIGIYRQECACRKPAPGMLLQAERDYGIDFGQSVFLGDKKTDMAAGRAVGVGTLLYMGDEPDYQPAIKMASPLDAIPYLRLVDR</sequence>
<dbReference type="EMBL" id="WOEZ01000083">
    <property type="protein sequence ID" value="NPT56078.1"/>
    <property type="molecule type" value="Genomic_DNA"/>
</dbReference>
<dbReference type="GO" id="GO:0005975">
    <property type="term" value="P:carbohydrate metabolic process"/>
    <property type="evidence" value="ECO:0007669"/>
    <property type="project" value="InterPro"/>
</dbReference>
<feature type="binding site" evidence="13">
    <location>
        <position position="11"/>
    </location>
    <ligand>
        <name>Mg(2+)</name>
        <dbReference type="ChEBI" id="CHEBI:18420"/>
    </ligand>
</feature>
<feature type="binding site" evidence="13">
    <location>
        <position position="134"/>
    </location>
    <ligand>
        <name>Mg(2+)</name>
        <dbReference type="ChEBI" id="CHEBI:18420"/>
    </ligand>
</feature>
<feature type="site" description="Contributes to substrate recognition" evidence="12">
    <location>
        <position position="108"/>
    </location>
</feature>
<dbReference type="NCBIfam" id="TIGR01662">
    <property type="entry name" value="HAD-SF-IIIA"/>
    <property type="match status" value="1"/>
</dbReference>
<name>A0A972NPJ4_9BURK</name>
<dbReference type="NCBIfam" id="TIGR00213">
    <property type="entry name" value="GmhB_yaeD"/>
    <property type="match status" value="1"/>
</dbReference>
<keyword evidence="4 9" id="KW-0378">Hydrolase</keyword>
<evidence type="ECO:0000256" key="7">
    <source>
        <dbReference type="ARBA" id="ARBA00031828"/>
    </source>
</evidence>